<keyword evidence="1" id="KW-0812">Transmembrane</keyword>
<dbReference type="SUPFAM" id="SSF54523">
    <property type="entry name" value="Pili subunits"/>
    <property type="match status" value="1"/>
</dbReference>
<comment type="caution">
    <text evidence="2">The sequence shown here is derived from an EMBL/GenBank/DDBJ whole genome shotgun (WGS) entry which is preliminary data.</text>
</comment>
<evidence type="ECO:0000256" key="1">
    <source>
        <dbReference type="SAM" id="Phobius"/>
    </source>
</evidence>
<protein>
    <recommendedName>
        <fullName evidence="4">Type II secretion system protein</fullName>
    </recommendedName>
</protein>
<dbReference type="NCBIfam" id="TIGR02532">
    <property type="entry name" value="IV_pilin_GFxxxE"/>
    <property type="match status" value="1"/>
</dbReference>
<name>A0A837HXS7_9BACT</name>
<sequence>MKIQKNKGMTYVELIVVLSIFSIMTSIVLFNYGEFQAKVDIRNLASDIALKIVEAQKSSLSGRFPPATHTLSDPSTWKPSYGLFFDVSTAIAKTSFIYFTDLDYTDPPPKQNGFFEGTACTDECLEKIDITKGNNITRLDVFYQDSSTASLNYLTVSFKRPDSSAVIKSSPPLNPNISYAQITISSPSSSTATIKIYPSGRIQIN</sequence>
<reference evidence="2 3" key="1">
    <citation type="journal article" date="2015" name="Nature">
        <title>rRNA introns, odd ribosomes, and small enigmatic genomes across a large radiation of phyla.</title>
        <authorList>
            <person name="Brown C.T."/>
            <person name="Hug L.A."/>
            <person name="Thomas B.C."/>
            <person name="Sharon I."/>
            <person name="Castelle C.J."/>
            <person name="Singh A."/>
            <person name="Wilkins M.J."/>
            <person name="Williams K.H."/>
            <person name="Banfield J.F."/>
        </authorList>
    </citation>
    <scope>NUCLEOTIDE SEQUENCE [LARGE SCALE GENOMIC DNA]</scope>
</reference>
<organism evidence="2 3">
    <name type="scientific">Candidatus Nomurabacteria bacterium GW2011_GWD2_39_12</name>
    <dbReference type="NCBI Taxonomy" id="1618759"/>
    <lineage>
        <taxon>Bacteria</taxon>
        <taxon>Candidatus Nomuraibacteriota</taxon>
    </lineage>
</organism>
<proteinExistence type="predicted"/>
<gene>
    <name evidence="2" type="ORF">UT27_C0008G0017</name>
</gene>
<accession>A0A837HXS7</accession>
<evidence type="ECO:0008006" key="4">
    <source>
        <dbReference type="Google" id="ProtNLM"/>
    </source>
</evidence>
<feature type="transmembrane region" description="Helical" evidence="1">
    <location>
        <begin position="12"/>
        <end position="33"/>
    </location>
</feature>
<dbReference type="InterPro" id="IPR012902">
    <property type="entry name" value="N_methyl_site"/>
</dbReference>
<dbReference type="Proteomes" id="UP000033998">
    <property type="component" value="Unassembled WGS sequence"/>
</dbReference>
<evidence type="ECO:0000313" key="3">
    <source>
        <dbReference type="Proteomes" id="UP000033998"/>
    </source>
</evidence>
<dbReference type="AlphaFoldDB" id="A0A837HXS7"/>
<keyword evidence="1" id="KW-1133">Transmembrane helix</keyword>
<keyword evidence="1" id="KW-0472">Membrane</keyword>
<dbReference type="EMBL" id="LBWE01000008">
    <property type="protein sequence ID" value="KKR01397.1"/>
    <property type="molecule type" value="Genomic_DNA"/>
</dbReference>
<dbReference type="InterPro" id="IPR045584">
    <property type="entry name" value="Pilin-like"/>
</dbReference>
<evidence type="ECO:0000313" key="2">
    <source>
        <dbReference type="EMBL" id="KKR01397.1"/>
    </source>
</evidence>